<dbReference type="RefSeq" id="WP_103424742.1">
    <property type="nucleotide sequence ID" value="NZ_CP026309.1"/>
</dbReference>
<keyword evidence="3" id="KW-1185">Reference proteome</keyword>
<sequence length="89" mass="10051">MPTPRNPTVHVPVVADTEHVFHTTTRCPRIPLATEPMTRSAARRGGLVECPRCFETRMQRLERDQPRVTASMERSTTTSTSGFSHFVVE</sequence>
<name>A0A2I8VGP1_9EURY</name>
<reference evidence="2 3" key="1">
    <citation type="submission" date="2018-01" db="EMBL/GenBank/DDBJ databases">
        <title>Complete genome sequence of Salinigranum rubrum GX10T, an extremely halophilic archaeon isolated from a marine solar saltern.</title>
        <authorList>
            <person name="Han S."/>
        </authorList>
    </citation>
    <scope>NUCLEOTIDE SEQUENCE [LARGE SCALE GENOMIC DNA]</scope>
    <source>
        <strain evidence="2 3">GX10</strain>
    </source>
</reference>
<accession>A0A2I8VGP1</accession>
<dbReference type="AlphaFoldDB" id="A0A2I8VGP1"/>
<feature type="region of interest" description="Disordered" evidence="1">
    <location>
        <begin position="62"/>
        <end position="89"/>
    </location>
</feature>
<gene>
    <name evidence="2" type="ORF">C2R22_04745</name>
</gene>
<protein>
    <submittedName>
        <fullName evidence="2">Uncharacterized protein</fullName>
    </submittedName>
</protein>
<organism evidence="2 3">
    <name type="scientific">Salinigranum rubrum</name>
    <dbReference type="NCBI Taxonomy" id="755307"/>
    <lineage>
        <taxon>Archaea</taxon>
        <taxon>Methanobacteriati</taxon>
        <taxon>Methanobacteriota</taxon>
        <taxon>Stenosarchaea group</taxon>
        <taxon>Halobacteria</taxon>
        <taxon>Halobacteriales</taxon>
        <taxon>Haloferacaceae</taxon>
        <taxon>Salinigranum</taxon>
    </lineage>
</organism>
<dbReference type="Proteomes" id="UP000236584">
    <property type="component" value="Chromosome"/>
</dbReference>
<dbReference type="KEGG" id="srub:C2R22_04745"/>
<evidence type="ECO:0000313" key="2">
    <source>
        <dbReference type="EMBL" id="AUV81054.1"/>
    </source>
</evidence>
<dbReference type="GeneID" id="35591373"/>
<evidence type="ECO:0000313" key="3">
    <source>
        <dbReference type="Proteomes" id="UP000236584"/>
    </source>
</evidence>
<dbReference type="EMBL" id="CP026309">
    <property type="protein sequence ID" value="AUV81054.1"/>
    <property type="molecule type" value="Genomic_DNA"/>
</dbReference>
<evidence type="ECO:0000256" key="1">
    <source>
        <dbReference type="SAM" id="MobiDB-lite"/>
    </source>
</evidence>
<proteinExistence type="predicted"/>